<feature type="binding site" evidence="12">
    <location>
        <position position="55"/>
    </location>
    <ligand>
        <name>ATP</name>
        <dbReference type="ChEBI" id="CHEBI:30616"/>
    </ligand>
</feature>
<keyword evidence="7 12" id="KW-0547">Nucleotide-binding</keyword>
<protein>
    <recommendedName>
        <fullName evidence="12">Uridylate kinase</fullName>
        <shortName evidence="12">UK</shortName>
        <ecNumber evidence="12">2.7.4.22</ecNumber>
    </recommendedName>
    <alternativeName>
        <fullName evidence="12">Uridine monophosphate kinase</fullName>
        <shortName evidence="12">UMP kinase</shortName>
        <shortName evidence="12">UMPK</shortName>
    </alternativeName>
</protein>
<comment type="function">
    <text evidence="12">Catalyzes the reversible phosphorylation of UMP to UDP.</text>
</comment>
<dbReference type="EMBL" id="JBHTCT010000003">
    <property type="protein sequence ID" value="MFC7363776.1"/>
    <property type="molecule type" value="Genomic_DNA"/>
</dbReference>
<feature type="binding site" evidence="12">
    <location>
        <position position="74"/>
    </location>
    <ligand>
        <name>UMP</name>
        <dbReference type="ChEBI" id="CHEBI:57865"/>
    </ligand>
</feature>
<feature type="binding site" evidence="12">
    <location>
        <position position="54"/>
    </location>
    <ligand>
        <name>UMP</name>
        <dbReference type="ChEBI" id="CHEBI:57865"/>
    </ligand>
</feature>
<dbReference type="NCBIfam" id="TIGR02075">
    <property type="entry name" value="pyrH_bact"/>
    <property type="match status" value="1"/>
</dbReference>
<keyword evidence="4 12" id="KW-0963">Cytoplasm</keyword>
<comment type="similarity">
    <text evidence="3 12">Belongs to the UMP kinase family.</text>
</comment>
<comment type="catalytic activity">
    <reaction evidence="11 12">
        <text>UMP + ATP = UDP + ADP</text>
        <dbReference type="Rhea" id="RHEA:24400"/>
        <dbReference type="ChEBI" id="CHEBI:30616"/>
        <dbReference type="ChEBI" id="CHEBI:57865"/>
        <dbReference type="ChEBI" id="CHEBI:58223"/>
        <dbReference type="ChEBI" id="CHEBI:456216"/>
        <dbReference type="EC" id="2.7.4.22"/>
    </reaction>
</comment>
<dbReference type="PANTHER" id="PTHR42833:SF4">
    <property type="entry name" value="URIDYLATE KINASE PUMPKIN, CHLOROPLASTIC"/>
    <property type="match status" value="1"/>
</dbReference>
<dbReference type="InterPro" id="IPR011817">
    <property type="entry name" value="Uridylate_kinase"/>
</dbReference>
<gene>
    <name evidence="12 14" type="primary">pyrH</name>
    <name evidence="14" type="ORF">ACFQQH_01205</name>
</gene>
<comment type="pathway">
    <text evidence="2 12">Pyrimidine metabolism; CTP biosynthesis via de novo pathway; UDP from UMP (UMPK route): step 1/1.</text>
</comment>
<keyword evidence="6 12" id="KW-0808">Transferase</keyword>
<dbReference type="RefSeq" id="WP_157296414.1">
    <property type="nucleotide sequence ID" value="NZ_JBHTCT010000003.1"/>
</dbReference>
<comment type="subunit">
    <text evidence="12">Homohexamer.</text>
</comment>
<dbReference type="PANTHER" id="PTHR42833">
    <property type="entry name" value="URIDYLATE KINASE"/>
    <property type="match status" value="1"/>
</dbReference>
<evidence type="ECO:0000256" key="11">
    <source>
        <dbReference type="ARBA" id="ARBA00047767"/>
    </source>
</evidence>
<dbReference type="CDD" id="cd04254">
    <property type="entry name" value="AAK_UMPK-PyrH-Ec"/>
    <property type="match status" value="1"/>
</dbReference>
<feature type="binding site" evidence="12">
    <location>
        <position position="172"/>
    </location>
    <ligand>
        <name>ATP</name>
        <dbReference type="ChEBI" id="CHEBI:30616"/>
    </ligand>
</feature>
<evidence type="ECO:0000256" key="12">
    <source>
        <dbReference type="HAMAP-Rule" id="MF_01220"/>
    </source>
</evidence>
<dbReference type="InterPro" id="IPR036393">
    <property type="entry name" value="AceGlu_kinase-like_sf"/>
</dbReference>
<dbReference type="GO" id="GO:0033862">
    <property type="term" value="F:UMP kinase activity"/>
    <property type="evidence" value="ECO:0007669"/>
    <property type="project" value="UniProtKB-EC"/>
</dbReference>
<feature type="binding site" evidence="12">
    <location>
        <begin position="135"/>
        <end position="142"/>
    </location>
    <ligand>
        <name>UMP</name>
        <dbReference type="ChEBI" id="CHEBI:57865"/>
    </ligand>
</feature>
<dbReference type="Proteomes" id="UP001596483">
    <property type="component" value="Unassembled WGS sequence"/>
</dbReference>
<evidence type="ECO:0000256" key="4">
    <source>
        <dbReference type="ARBA" id="ARBA00022490"/>
    </source>
</evidence>
<sequence length="241" mass="26129">MSVPKYKRVVLKLSGEALAGEQGFGLSPAIIKSVAEQVKDVVDLGVEVAVVVGGGNIWRGKVGSEMGMDRATADYMGMLATVMNSLAMQDALEKLGIETRVATSIEMRQVAEPYIRRRAIRHLEKKRVVIFAAGTGNPYFSTDTTAALRAAEIEADVILMAKNNVDGVYNDDPKTNADAVKYEKLTYLDVIKEGLQVMDSTASSLCMDNDIPLIVFSIMEQGNIKKAVLGEEIGTIVRRNA</sequence>
<organism evidence="14 15">
    <name type="scientific">Bhargavaea changchunensis</name>
    <dbReference type="NCBI Taxonomy" id="2134037"/>
    <lineage>
        <taxon>Bacteria</taxon>
        <taxon>Bacillati</taxon>
        <taxon>Bacillota</taxon>
        <taxon>Bacilli</taxon>
        <taxon>Bacillales</taxon>
        <taxon>Caryophanaceae</taxon>
        <taxon>Bhargavaea</taxon>
    </lineage>
</organism>
<reference evidence="15" key="1">
    <citation type="journal article" date="2019" name="Int. J. Syst. Evol. Microbiol.">
        <title>The Global Catalogue of Microorganisms (GCM) 10K type strain sequencing project: providing services to taxonomists for standard genome sequencing and annotation.</title>
        <authorList>
            <consortium name="The Broad Institute Genomics Platform"/>
            <consortium name="The Broad Institute Genome Sequencing Center for Infectious Disease"/>
            <person name="Wu L."/>
            <person name="Ma J."/>
        </authorList>
    </citation>
    <scope>NUCLEOTIDE SEQUENCE [LARGE SCALE GENOMIC DNA]</scope>
    <source>
        <strain evidence="15">JCM 4738</strain>
    </source>
</reference>
<keyword evidence="10 12" id="KW-0665">Pyrimidine biosynthesis</keyword>
<dbReference type="PIRSF" id="PIRSF005650">
    <property type="entry name" value="Uridylate_kin"/>
    <property type="match status" value="1"/>
</dbReference>
<evidence type="ECO:0000256" key="6">
    <source>
        <dbReference type="ARBA" id="ARBA00022679"/>
    </source>
</evidence>
<dbReference type="Gene3D" id="3.40.1160.10">
    <property type="entry name" value="Acetylglutamate kinase-like"/>
    <property type="match status" value="1"/>
</dbReference>
<feature type="binding site" evidence="12">
    <location>
        <position position="59"/>
    </location>
    <ligand>
        <name>ATP</name>
        <dbReference type="ChEBI" id="CHEBI:30616"/>
    </ligand>
</feature>
<dbReference type="InterPro" id="IPR015963">
    <property type="entry name" value="Uridylate_kinase_bac"/>
</dbReference>
<feature type="binding site" evidence="12">
    <location>
        <position position="169"/>
    </location>
    <ligand>
        <name>ATP</name>
        <dbReference type="ChEBI" id="CHEBI:30616"/>
    </ligand>
</feature>
<evidence type="ECO:0000256" key="9">
    <source>
        <dbReference type="ARBA" id="ARBA00022840"/>
    </source>
</evidence>
<dbReference type="HAMAP" id="MF_01220_B">
    <property type="entry name" value="PyrH_B"/>
    <property type="match status" value="1"/>
</dbReference>
<comment type="caution">
    <text evidence="12">Lacks conserved residue(s) required for the propagation of feature annotation.</text>
</comment>
<proteinExistence type="inferred from homology"/>
<dbReference type="Pfam" id="PF00696">
    <property type="entry name" value="AA_kinase"/>
    <property type="match status" value="1"/>
</dbReference>
<dbReference type="InterPro" id="IPR001048">
    <property type="entry name" value="Asp/Glu/Uridylate_kinase"/>
</dbReference>
<comment type="subcellular location">
    <subcellularLocation>
        <location evidence="1 12">Cytoplasm</location>
    </subcellularLocation>
</comment>
<evidence type="ECO:0000256" key="8">
    <source>
        <dbReference type="ARBA" id="ARBA00022777"/>
    </source>
</evidence>
<keyword evidence="8 12" id="KW-0418">Kinase</keyword>
<evidence type="ECO:0000259" key="13">
    <source>
        <dbReference type="Pfam" id="PF00696"/>
    </source>
</evidence>
<feature type="region of interest" description="Involved in allosteric activation by GTP" evidence="12">
    <location>
        <begin position="20"/>
        <end position="25"/>
    </location>
</feature>
<evidence type="ECO:0000313" key="15">
    <source>
        <dbReference type="Proteomes" id="UP001596483"/>
    </source>
</evidence>
<feature type="binding site" evidence="12">
    <location>
        <begin position="12"/>
        <end position="15"/>
    </location>
    <ligand>
        <name>ATP</name>
        <dbReference type="ChEBI" id="CHEBI:30616"/>
    </ligand>
</feature>
<name>A0ABW2NCJ7_9BACL</name>
<feature type="domain" description="Aspartate/glutamate/uridylate kinase" evidence="13">
    <location>
        <begin position="7"/>
        <end position="217"/>
    </location>
</feature>
<evidence type="ECO:0000256" key="10">
    <source>
        <dbReference type="ARBA" id="ARBA00022975"/>
    </source>
</evidence>
<evidence type="ECO:0000256" key="2">
    <source>
        <dbReference type="ARBA" id="ARBA00004791"/>
    </source>
</evidence>
<evidence type="ECO:0000256" key="7">
    <source>
        <dbReference type="ARBA" id="ARBA00022741"/>
    </source>
</evidence>
<keyword evidence="9 12" id="KW-0067">ATP-binding</keyword>
<keyword evidence="5 12" id="KW-0021">Allosteric enzyme</keyword>
<evidence type="ECO:0000313" key="14">
    <source>
        <dbReference type="EMBL" id="MFC7363776.1"/>
    </source>
</evidence>
<keyword evidence="15" id="KW-1185">Reference proteome</keyword>
<evidence type="ECO:0000256" key="1">
    <source>
        <dbReference type="ARBA" id="ARBA00004496"/>
    </source>
</evidence>
<accession>A0ABW2NCJ7</accession>
<dbReference type="EC" id="2.7.4.22" evidence="12"/>
<feature type="binding site" evidence="12">
    <location>
        <position position="163"/>
    </location>
    <ligand>
        <name>ATP</name>
        <dbReference type="ChEBI" id="CHEBI:30616"/>
    </ligand>
</feature>
<comment type="caution">
    <text evidence="14">The sequence shown here is derived from an EMBL/GenBank/DDBJ whole genome shotgun (WGS) entry which is preliminary data.</text>
</comment>
<evidence type="ECO:0000256" key="3">
    <source>
        <dbReference type="ARBA" id="ARBA00007614"/>
    </source>
</evidence>
<evidence type="ECO:0000256" key="5">
    <source>
        <dbReference type="ARBA" id="ARBA00022533"/>
    </source>
</evidence>
<dbReference type="SUPFAM" id="SSF53633">
    <property type="entry name" value="Carbamate kinase-like"/>
    <property type="match status" value="1"/>
</dbReference>
<comment type="activity regulation">
    <text evidence="12">Allosterically activated by GTP. Inhibited by UTP.</text>
</comment>